<comment type="similarity">
    <text evidence="1">Belongs to the GppA/Ppx family.</text>
</comment>
<sequence length="308" mass="32840">MRLGVIDIGSNTVHLLVLDAAHGARPVPAASDSTTVRLMRYLEPDGSISPDGVAALDAAVTRAAAVGREHGTEGTLAIATSALREATNGPQVLALLTERAGVPIEVLSGGDEARLTFLAARRWYGWGAGRLLLLDIGGGSLEIAAGTDEDPDVALSVPLGAGRMTRRFLWENDPPAPDDVARLREHVRATLADAVGPALAAQRPDHVVATSKTFRSLARLAGMPREVLGNGHRYRMQRANLEDWVPRLARLSSQDRTVLPGIGPGRARQIVAGAVVAEEAMRALRVEEVEICPWALREGAILRQLDRL</sequence>
<dbReference type="Proteomes" id="UP000248783">
    <property type="component" value="Unassembled WGS sequence"/>
</dbReference>
<evidence type="ECO:0000313" key="5">
    <source>
        <dbReference type="Proteomes" id="UP000248783"/>
    </source>
</evidence>
<evidence type="ECO:0000256" key="1">
    <source>
        <dbReference type="ARBA" id="ARBA00007125"/>
    </source>
</evidence>
<dbReference type="Pfam" id="PF02541">
    <property type="entry name" value="Ppx-GppA"/>
    <property type="match status" value="1"/>
</dbReference>
<dbReference type="PANTHER" id="PTHR30005:SF0">
    <property type="entry name" value="RETROGRADE REGULATION PROTEIN 2"/>
    <property type="match status" value="1"/>
</dbReference>
<evidence type="ECO:0000313" key="4">
    <source>
        <dbReference type="EMBL" id="PZR53364.1"/>
    </source>
</evidence>
<dbReference type="FunFam" id="3.30.420.150:FF:000006">
    <property type="entry name" value="Ppx/GppA family phosphatase"/>
    <property type="match status" value="1"/>
</dbReference>
<dbReference type="CDD" id="cd24056">
    <property type="entry name" value="ASKHA_NBD_MtPPX1-like"/>
    <property type="match status" value="1"/>
</dbReference>
<proteinExistence type="inferred from homology"/>
<dbReference type="SUPFAM" id="SSF53067">
    <property type="entry name" value="Actin-like ATPase domain"/>
    <property type="match status" value="2"/>
</dbReference>
<dbReference type="RefSeq" id="WP_111250642.1">
    <property type="nucleotide sequence ID" value="NZ_QKWH01000004.1"/>
</dbReference>
<organism evidence="4 5">
    <name type="scientific">Xylanimonas oleitrophica</name>
    <dbReference type="NCBI Taxonomy" id="2607479"/>
    <lineage>
        <taxon>Bacteria</taxon>
        <taxon>Bacillati</taxon>
        <taxon>Actinomycetota</taxon>
        <taxon>Actinomycetes</taxon>
        <taxon>Micrococcales</taxon>
        <taxon>Promicromonosporaceae</taxon>
        <taxon>Xylanimonas</taxon>
    </lineage>
</organism>
<dbReference type="Gene3D" id="3.30.420.150">
    <property type="entry name" value="Exopolyphosphatase. Domain 2"/>
    <property type="match status" value="1"/>
</dbReference>
<dbReference type="Gene3D" id="3.30.420.40">
    <property type="match status" value="1"/>
</dbReference>
<dbReference type="EMBL" id="QKWH01000004">
    <property type="protein sequence ID" value="PZR53364.1"/>
    <property type="molecule type" value="Genomic_DNA"/>
</dbReference>
<accession>A0A2W5Y5L4</accession>
<feature type="domain" description="Ppx/GppA phosphatase N-terminal" evidence="3">
    <location>
        <begin position="29"/>
        <end position="307"/>
    </location>
</feature>
<dbReference type="InterPro" id="IPR043129">
    <property type="entry name" value="ATPase_NBD"/>
</dbReference>
<dbReference type="AlphaFoldDB" id="A0A2W5Y5L4"/>
<dbReference type="PANTHER" id="PTHR30005">
    <property type="entry name" value="EXOPOLYPHOSPHATASE"/>
    <property type="match status" value="1"/>
</dbReference>
<keyword evidence="2" id="KW-0378">Hydrolase</keyword>
<evidence type="ECO:0000256" key="2">
    <source>
        <dbReference type="ARBA" id="ARBA00022801"/>
    </source>
</evidence>
<keyword evidence="5" id="KW-1185">Reference proteome</keyword>
<dbReference type="InterPro" id="IPR003695">
    <property type="entry name" value="Ppx_GppA_N"/>
</dbReference>
<reference evidence="4 5" key="1">
    <citation type="submission" date="2018-06" db="EMBL/GenBank/DDBJ databases">
        <title>Whole genome sequencing of a novel hydrocarbon degrading bacterial strain, PW21 isolated from oil contaminated produced water sample.</title>
        <authorList>
            <person name="Nagkirti P."/>
            <person name="Shaikh A."/>
            <person name="Gowdaman V."/>
            <person name="Engineer A.E."/>
            <person name="Dagar S."/>
            <person name="Dhakephalkar P.K."/>
        </authorList>
    </citation>
    <scope>NUCLEOTIDE SEQUENCE [LARGE SCALE GENOMIC DNA]</scope>
    <source>
        <strain evidence="4 5">PW21</strain>
    </source>
</reference>
<evidence type="ECO:0000259" key="3">
    <source>
        <dbReference type="Pfam" id="PF02541"/>
    </source>
</evidence>
<dbReference type="GO" id="GO:0016462">
    <property type="term" value="F:pyrophosphatase activity"/>
    <property type="evidence" value="ECO:0007669"/>
    <property type="project" value="TreeGrafter"/>
</dbReference>
<gene>
    <name evidence="4" type="ORF">DNL40_07535</name>
</gene>
<name>A0A2W5Y5L4_9MICO</name>
<dbReference type="InterPro" id="IPR050273">
    <property type="entry name" value="GppA/Ppx_hydrolase"/>
</dbReference>
<protein>
    <submittedName>
        <fullName evidence="4">Ppx/GppA family phosphatase</fullName>
    </submittedName>
</protein>
<comment type="caution">
    <text evidence="4">The sequence shown here is derived from an EMBL/GenBank/DDBJ whole genome shotgun (WGS) entry which is preliminary data.</text>
</comment>